<evidence type="ECO:0000313" key="3">
    <source>
        <dbReference type="EMBL" id="KAF2099431.1"/>
    </source>
</evidence>
<dbReference type="EMBL" id="ML978125">
    <property type="protein sequence ID" value="KAF2099431.1"/>
    <property type="molecule type" value="Genomic_DNA"/>
</dbReference>
<comment type="caution">
    <text evidence="3">The sequence shown here is derived from an EMBL/GenBank/DDBJ whole genome shotgun (WGS) entry which is preliminary data.</text>
</comment>
<dbReference type="PANTHER" id="PTHR11679">
    <property type="entry name" value="VESICLE PROTEIN SORTING-ASSOCIATED"/>
    <property type="match status" value="1"/>
</dbReference>
<evidence type="ECO:0000256" key="1">
    <source>
        <dbReference type="ARBA" id="ARBA00009884"/>
    </source>
</evidence>
<dbReference type="Pfam" id="PF00995">
    <property type="entry name" value="Sec1"/>
    <property type="match status" value="1"/>
</dbReference>
<comment type="similarity">
    <text evidence="1">Belongs to the STXBP/unc-18/SEC1 family.</text>
</comment>
<dbReference type="InterPro" id="IPR027482">
    <property type="entry name" value="Sec1-like_dom2"/>
</dbReference>
<accession>A0A9P4M668</accession>
<feature type="compositionally biased region" description="Polar residues" evidence="2">
    <location>
        <begin position="274"/>
        <end position="291"/>
    </location>
</feature>
<evidence type="ECO:0000256" key="2">
    <source>
        <dbReference type="SAM" id="MobiDB-lite"/>
    </source>
</evidence>
<dbReference type="InterPro" id="IPR043127">
    <property type="entry name" value="Sec-1-like_dom3a"/>
</dbReference>
<dbReference type="SUPFAM" id="SSF56815">
    <property type="entry name" value="Sec1/munc18-like (SM) proteins"/>
    <property type="match status" value="1"/>
</dbReference>
<dbReference type="InterPro" id="IPR001619">
    <property type="entry name" value="Sec1-like"/>
</dbReference>
<reference evidence="3" key="1">
    <citation type="journal article" date="2020" name="Stud. Mycol.">
        <title>101 Dothideomycetes genomes: a test case for predicting lifestyles and emergence of pathogens.</title>
        <authorList>
            <person name="Haridas S."/>
            <person name="Albert R."/>
            <person name="Binder M."/>
            <person name="Bloem J."/>
            <person name="Labutti K."/>
            <person name="Salamov A."/>
            <person name="Andreopoulos B."/>
            <person name="Baker S."/>
            <person name="Barry K."/>
            <person name="Bills G."/>
            <person name="Bluhm B."/>
            <person name="Cannon C."/>
            <person name="Castanera R."/>
            <person name="Culley D."/>
            <person name="Daum C."/>
            <person name="Ezra D."/>
            <person name="Gonzalez J."/>
            <person name="Henrissat B."/>
            <person name="Kuo A."/>
            <person name="Liang C."/>
            <person name="Lipzen A."/>
            <person name="Lutzoni F."/>
            <person name="Magnuson J."/>
            <person name="Mondo S."/>
            <person name="Nolan M."/>
            <person name="Ohm R."/>
            <person name="Pangilinan J."/>
            <person name="Park H.-J."/>
            <person name="Ramirez L."/>
            <person name="Alfaro M."/>
            <person name="Sun H."/>
            <person name="Tritt A."/>
            <person name="Yoshinaga Y."/>
            <person name="Zwiers L.-H."/>
            <person name="Turgeon B."/>
            <person name="Goodwin S."/>
            <person name="Spatafora J."/>
            <person name="Crous P."/>
            <person name="Grigoriev I."/>
        </authorList>
    </citation>
    <scope>NUCLEOTIDE SEQUENCE</scope>
    <source>
        <strain evidence="3">CBS 133067</strain>
    </source>
</reference>
<dbReference type="PIRSF" id="PIRSF005715">
    <property type="entry name" value="VPS45_Sec1"/>
    <property type="match status" value="1"/>
</dbReference>
<dbReference type="OrthoDB" id="10262287at2759"/>
<feature type="region of interest" description="Disordered" evidence="2">
    <location>
        <begin position="274"/>
        <end position="294"/>
    </location>
</feature>
<dbReference type="GO" id="GO:0016192">
    <property type="term" value="P:vesicle-mediated transport"/>
    <property type="evidence" value="ECO:0007669"/>
    <property type="project" value="InterPro"/>
</dbReference>
<dbReference type="InterPro" id="IPR043155">
    <property type="entry name" value="VPS33_dom3b"/>
</dbReference>
<dbReference type="Proteomes" id="UP000799772">
    <property type="component" value="Unassembled WGS sequence"/>
</dbReference>
<dbReference type="Gene3D" id="3.90.830.10">
    <property type="entry name" value="Syntaxin Binding Protein 1, Chain A, domain 2"/>
    <property type="match status" value="1"/>
</dbReference>
<evidence type="ECO:0000313" key="4">
    <source>
        <dbReference type="Proteomes" id="UP000799772"/>
    </source>
</evidence>
<protein>
    <submittedName>
        <fullName evidence="3">Sec1-like protein</fullName>
    </submittedName>
</protein>
<gene>
    <name evidence="3" type="ORF">NA57DRAFT_65508</name>
</gene>
<organism evidence="3 4">
    <name type="scientific">Rhizodiscina lignyota</name>
    <dbReference type="NCBI Taxonomy" id="1504668"/>
    <lineage>
        <taxon>Eukaryota</taxon>
        <taxon>Fungi</taxon>
        <taxon>Dikarya</taxon>
        <taxon>Ascomycota</taxon>
        <taxon>Pezizomycotina</taxon>
        <taxon>Dothideomycetes</taxon>
        <taxon>Pleosporomycetidae</taxon>
        <taxon>Aulographales</taxon>
        <taxon>Rhizodiscinaceae</taxon>
        <taxon>Rhizodiscina</taxon>
    </lineage>
</organism>
<dbReference type="Gene3D" id="3.40.50.2060">
    <property type="match status" value="1"/>
</dbReference>
<keyword evidence="4" id="KW-1185">Reference proteome</keyword>
<name>A0A9P4M668_9PEZI</name>
<dbReference type="InterPro" id="IPR036045">
    <property type="entry name" value="Sec1-like_sf"/>
</dbReference>
<proteinExistence type="inferred from homology"/>
<dbReference type="Gene3D" id="1.25.40.850">
    <property type="match status" value="1"/>
</dbReference>
<dbReference type="InterPro" id="IPR043154">
    <property type="entry name" value="Sec-1-like_dom1"/>
</dbReference>
<dbReference type="Gene3D" id="3.40.50.1910">
    <property type="match status" value="1"/>
</dbReference>
<dbReference type="AlphaFoldDB" id="A0A9P4M668"/>
<sequence length="661" mass="72496">MAPIVTLNTSDFADQVRRDLLQLLEGVRGKKNLVIQKDLAGTVSLCVKFSTLQEYGVDRVFFLENDNVDFSQRNVVFLVRGEKAKDAGMVAEQVKRLRSESPQDHEFSIFWVPRRTLIANQILEDAGVLGEANVAELALQFVPLGDDLLSLELEDAFSDLYLRRDPTPIFASASALMKIQQQMGLFPRITGKGDHAKRLSELLIRMRSELTTADSVSNRGSSLGLNPSTSIESLVIIDREVDLPSVLLTQLTYEGLIDEFFHIESNQVELDTSITGTTGPAASQSSTSQQGLKRKVQLDGNDTLYGTLRDSNFAVVGPLLNRVARRLQSTYESRNTATKTTAELREFVTKLPGYQAEQASLKLHTNLAEEIIKHTRSETFSRVLEVQQNIAAGADPTTQHDNISELIARDVPLPTVLRLLCLESVMNGGLRARDLENFKRDILHAYGHQHLVTLTSLEKLGLLTARGGAAANLVGSQAGKPGTQTDYPRVRRTLQLIFDDVNESEPDDIAYAYSGYAPLSVRLVQCVLQKSYLATLSAGNRGGGAQQLVAMASTAGTQGWRPFEDALKSVRGVTVDETQTGEEKAVRARQILSGAREGGQLKTVVIFFLGGVCRAEIAAVRWVGRRLIEEGKNLRLVICTTAVVTGDRVVGAAIEDNSFSR</sequence>